<sequence length="194" mass="21575">MIRPFNLSESFKYSELGTGTQVISCKSIPVRVTNLLGTSVPFRGNQTNCFLFFSKFLEEIEGKREIHIVDLHAETTSEKNAFLWAFNGQVSAILGTHTHVPTNDCVITPEGTAYITDVGMTGPAQGVIGGERTGIIQKFFYPERGFILEPQSGPAQLCSVLMEFDEESLKPISIEPIIIREGFKYDRYSPKSTD</sequence>
<reference evidence="2" key="2">
    <citation type="submission" date="2012-07" db="EMBL/GenBank/DDBJ databases">
        <title>Complete genome sequence of 'Candidatus Mycoplasma haemolamae'.</title>
        <authorList>
            <person name="Guimaraes A.M.S."/>
            <person name="Toth B."/>
            <person name="Santos A.P."/>
            <person name="Nascimento N.C."/>
            <person name="Sojka J.E."/>
            <person name="Messick J.B."/>
        </authorList>
    </citation>
    <scope>NUCLEOTIDE SEQUENCE [LARGE SCALE GENOMIC DNA]</scope>
    <source>
        <strain evidence="2">Purdue</strain>
    </source>
</reference>
<dbReference type="Gene3D" id="3.60.21.10">
    <property type="match status" value="1"/>
</dbReference>
<dbReference type="GO" id="GO:0004113">
    <property type="term" value="F:2',3'-cyclic-nucleotide 3'-phosphodiesterase activity"/>
    <property type="evidence" value="ECO:0007669"/>
    <property type="project" value="TreeGrafter"/>
</dbReference>
<dbReference type="AlphaFoldDB" id="I7CKV3"/>
<keyword evidence="2" id="KW-1185">Reference proteome</keyword>
<organism evidence="1 2">
    <name type="scientific">Mycoplasma haematolamae (strain Purdue)</name>
    <dbReference type="NCBI Taxonomy" id="1212765"/>
    <lineage>
        <taxon>Bacteria</taxon>
        <taxon>Bacillati</taxon>
        <taxon>Mycoplasmatota</taxon>
        <taxon>Mollicutes</taxon>
        <taxon>Mycoplasmataceae</taxon>
        <taxon>Mycoplasma</taxon>
    </lineage>
</organism>
<protein>
    <submittedName>
        <fullName evidence="1">Metallophosphoesterase YmdB</fullName>
    </submittedName>
</protein>
<dbReference type="EMBL" id="CP003731">
    <property type="protein sequence ID" value="AFO52484.1"/>
    <property type="molecule type" value="Genomic_DNA"/>
</dbReference>
<dbReference type="Pfam" id="PF13277">
    <property type="entry name" value="YmdB"/>
    <property type="match status" value="1"/>
</dbReference>
<name>I7CKV3_MYCHA</name>
<proteinExistence type="predicted"/>
<dbReference type="Proteomes" id="UP000006502">
    <property type="component" value="Chromosome"/>
</dbReference>
<evidence type="ECO:0000313" key="2">
    <source>
        <dbReference type="Proteomes" id="UP000006502"/>
    </source>
</evidence>
<dbReference type="KEGG" id="mhl:MHLP_04520"/>
<dbReference type="SUPFAM" id="SSF56300">
    <property type="entry name" value="Metallo-dependent phosphatases"/>
    <property type="match status" value="1"/>
</dbReference>
<dbReference type="InterPro" id="IPR029052">
    <property type="entry name" value="Metallo-depent_PP-like"/>
</dbReference>
<dbReference type="HOGENOM" id="CLU_068238_0_0_14"/>
<dbReference type="InterPro" id="IPR005235">
    <property type="entry name" value="YmdB-like"/>
</dbReference>
<reference evidence="1 2" key="1">
    <citation type="journal article" date="2012" name="J. Bacteriol.">
        <title>Genome Sequence of "Candidatus Mycoplasma haemolamae" Strain Purdue, a Red Blood Cell Pathogen of Alpacas (Vicugna pacos) and Llamas (Lama glama).</title>
        <authorList>
            <person name="Guimaraes A.M."/>
            <person name="Toth B."/>
            <person name="Santos A.P."/>
            <person name="do Nascimento N.C."/>
            <person name="Kritchevsky J.E."/>
            <person name="Messick J.B."/>
        </authorList>
    </citation>
    <scope>NUCLEOTIDE SEQUENCE [LARGE SCALE GENOMIC DNA]</scope>
    <source>
        <strain evidence="1 2">Purdue</strain>
    </source>
</reference>
<dbReference type="PANTHER" id="PTHR36303:SF1">
    <property type="entry name" value="2',3'-CYCLIC-NUCLEOTIDE 2'-PHOSPHODIESTERASE"/>
    <property type="match status" value="1"/>
</dbReference>
<dbReference type="PATRIC" id="fig|1212765.3.peg.1026"/>
<evidence type="ECO:0000313" key="1">
    <source>
        <dbReference type="EMBL" id="AFO52484.1"/>
    </source>
</evidence>
<gene>
    <name evidence="1" type="ordered locus">MHLP_04520</name>
</gene>
<dbReference type="PANTHER" id="PTHR36303">
    <property type="entry name" value="2',3'-CYCLIC-NUCLEOTIDE 2'-PHOSPHODIESTERASE"/>
    <property type="match status" value="1"/>
</dbReference>
<accession>I7CKV3</accession>